<feature type="compositionally biased region" description="Polar residues" evidence="1">
    <location>
        <begin position="13"/>
        <end position="25"/>
    </location>
</feature>
<dbReference type="Proteomes" id="UP000693970">
    <property type="component" value="Unassembled WGS sequence"/>
</dbReference>
<gene>
    <name evidence="3" type="ORF">IV203_031786</name>
</gene>
<comment type="caution">
    <text evidence="3">The sequence shown here is derived from an EMBL/GenBank/DDBJ whole genome shotgun (WGS) entry which is preliminary data.</text>
</comment>
<reference evidence="3" key="2">
    <citation type="submission" date="2021-04" db="EMBL/GenBank/DDBJ databases">
        <authorList>
            <person name="Podell S."/>
        </authorList>
    </citation>
    <scope>NUCLEOTIDE SEQUENCE</scope>
    <source>
        <strain evidence="3">Hildebrandi</strain>
    </source>
</reference>
<keyword evidence="4" id="KW-1185">Reference proteome</keyword>
<name>A0A9K3Q2X3_9STRA</name>
<sequence length="258" mass="29238">MDRQDKADDDTRSMGSSIDCSVSNTQSADDYDLSWRSDPLYNFSDWTIRVEGKAENSCSKDSIETYHVHRNILAIGPRRSGYFANLFHYGIDDGDRCTHVELNERVASFFPDLLDYMYASKAFTIATRNSIALLFLSESFQVTSLHQQVERFIESDINLVNFGWYMTEALYYSDEAMAMKVMDKFGNEVLQFCGNNQNLSRLLRTPLSSTTAKAREKVQDAWTFLTGASTALAAPAIAGVRRRPFPWATCKGEQDEIS</sequence>
<dbReference type="SMART" id="SM00225">
    <property type="entry name" value="BTB"/>
    <property type="match status" value="1"/>
</dbReference>
<reference evidence="3" key="1">
    <citation type="journal article" date="2021" name="Sci. Rep.">
        <title>Diploid genomic architecture of Nitzschia inconspicua, an elite biomass production diatom.</title>
        <authorList>
            <person name="Oliver A."/>
            <person name="Podell S."/>
            <person name="Pinowska A."/>
            <person name="Traller J.C."/>
            <person name="Smith S.R."/>
            <person name="McClure R."/>
            <person name="Beliaev A."/>
            <person name="Bohutskyi P."/>
            <person name="Hill E.A."/>
            <person name="Rabines A."/>
            <person name="Zheng H."/>
            <person name="Allen L.Z."/>
            <person name="Kuo A."/>
            <person name="Grigoriev I.V."/>
            <person name="Allen A.E."/>
            <person name="Hazlebeck D."/>
            <person name="Allen E.E."/>
        </authorList>
    </citation>
    <scope>NUCLEOTIDE SEQUENCE</scope>
    <source>
        <strain evidence="3">Hildebrandi</strain>
    </source>
</reference>
<dbReference type="EMBL" id="JAGRRH010000006">
    <property type="protein sequence ID" value="KAG7369043.1"/>
    <property type="molecule type" value="Genomic_DNA"/>
</dbReference>
<evidence type="ECO:0000259" key="2">
    <source>
        <dbReference type="PROSITE" id="PS50097"/>
    </source>
</evidence>
<dbReference type="PANTHER" id="PTHR24410">
    <property type="entry name" value="HL07962P-RELATED"/>
    <property type="match status" value="1"/>
</dbReference>
<feature type="compositionally biased region" description="Basic and acidic residues" evidence="1">
    <location>
        <begin position="1"/>
        <end position="12"/>
    </location>
</feature>
<dbReference type="AlphaFoldDB" id="A0A9K3Q2X3"/>
<dbReference type="Pfam" id="PF00651">
    <property type="entry name" value="BTB"/>
    <property type="match status" value="1"/>
</dbReference>
<feature type="domain" description="BTB" evidence="2">
    <location>
        <begin position="44"/>
        <end position="121"/>
    </location>
</feature>
<organism evidence="3 4">
    <name type="scientific">Nitzschia inconspicua</name>
    <dbReference type="NCBI Taxonomy" id="303405"/>
    <lineage>
        <taxon>Eukaryota</taxon>
        <taxon>Sar</taxon>
        <taxon>Stramenopiles</taxon>
        <taxon>Ochrophyta</taxon>
        <taxon>Bacillariophyta</taxon>
        <taxon>Bacillariophyceae</taxon>
        <taxon>Bacillariophycidae</taxon>
        <taxon>Bacillariales</taxon>
        <taxon>Bacillariaceae</taxon>
        <taxon>Nitzschia</taxon>
    </lineage>
</organism>
<evidence type="ECO:0000313" key="4">
    <source>
        <dbReference type="Proteomes" id="UP000693970"/>
    </source>
</evidence>
<dbReference type="InterPro" id="IPR000210">
    <property type="entry name" value="BTB/POZ_dom"/>
</dbReference>
<dbReference type="OrthoDB" id="48361at2759"/>
<evidence type="ECO:0000313" key="3">
    <source>
        <dbReference type="EMBL" id="KAG7369043.1"/>
    </source>
</evidence>
<protein>
    <submittedName>
        <fullName evidence="3">BTB/POZ domain containing protein</fullName>
    </submittedName>
</protein>
<proteinExistence type="predicted"/>
<dbReference type="InterPro" id="IPR051481">
    <property type="entry name" value="BTB-POZ/Galectin-3-binding"/>
</dbReference>
<feature type="region of interest" description="Disordered" evidence="1">
    <location>
        <begin position="1"/>
        <end position="25"/>
    </location>
</feature>
<dbReference type="PROSITE" id="PS50097">
    <property type="entry name" value="BTB"/>
    <property type="match status" value="1"/>
</dbReference>
<evidence type="ECO:0000256" key="1">
    <source>
        <dbReference type="SAM" id="MobiDB-lite"/>
    </source>
</evidence>
<dbReference type="PANTHER" id="PTHR24410:SF23">
    <property type="entry name" value="BTB DOMAIN-CONTAINING PROTEIN-RELATED"/>
    <property type="match status" value="1"/>
</dbReference>
<accession>A0A9K3Q2X3</accession>